<dbReference type="Pfam" id="PF02674">
    <property type="entry name" value="Colicin_V"/>
    <property type="match status" value="1"/>
</dbReference>
<name>A0A511V144_9BACI</name>
<accession>A0A511V144</accession>
<organism evidence="6 7">
    <name type="scientific">Cerasibacillus quisquiliarum</name>
    <dbReference type="NCBI Taxonomy" id="227865"/>
    <lineage>
        <taxon>Bacteria</taxon>
        <taxon>Bacillati</taxon>
        <taxon>Bacillota</taxon>
        <taxon>Bacilli</taxon>
        <taxon>Bacillales</taxon>
        <taxon>Bacillaceae</taxon>
        <taxon>Cerasibacillus</taxon>
    </lineage>
</organism>
<gene>
    <name evidence="6" type="primary">yshB</name>
    <name evidence="6" type="ORF">CQU01_17110</name>
</gene>
<keyword evidence="4 5" id="KW-0472">Membrane</keyword>
<evidence type="ECO:0000256" key="5">
    <source>
        <dbReference type="SAM" id="Phobius"/>
    </source>
</evidence>
<dbReference type="EMBL" id="BJXW01000016">
    <property type="protein sequence ID" value="GEN31473.1"/>
    <property type="molecule type" value="Genomic_DNA"/>
</dbReference>
<keyword evidence="7" id="KW-1185">Reference proteome</keyword>
<keyword evidence="2 5" id="KW-0812">Transmembrane</keyword>
<dbReference type="RefSeq" id="WP_146937707.1">
    <property type="nucleotide sequence ID" value="NZ_BJXW01000016.1"/>
</dbReference>
<evidence type="ECO:0000313" key="6">
    <source>
        <dbReference type="EMBL" id="GEN31473.1"/>
    </source>
</evidence>
<dbReference type="AlphaFoldDB" id="A0A511V144"/>
<dbReference type="OrthoDB" id="1809613at2"/>
<evidence type="ECO:0000256" key="1">
    <source>
        <dbReference type="ARBA" id="ARBA00004141"/>
    </source>
</evidence>
<dbReference type="GO" id="GO:0016020">
    <property type="term" value="C:membrane"/>
    <property type="evidence" value="ECO:0007669"/>
    <property type="project" value="UniProtKB-SubCell"/>
</dbReference>
<dbReference type="GO" id="GO:0009403">
    <property type="term" value="P:toxin biosynthetic process"/>
    <property type="evidence" value="ECO:0007669"/>
    <property type="project" value="InterPro"/>
</dbReference>
<evidence type="ECO:0000256" key="4">
    <source>
        <dbReference type="ARBA" id="ARBA00023136"/>
    </source>
</evidence>
<dbReference type="PANTHER" id="PTHR37306:SF1">
    <property type="entry name" value="COLICIN V PRODUCTION PROTEIN"/>
    <property type="match status" value="1"/>
</dbReference>
<comment type="subcellular location">
    <subcellularLocation>
        <location evidence="1">Membrane</location>
        <topology evidence="1">Multi-pass membrane protein</topology>
    </subcellularLocation>
</comment>
<evidence type="ECO:0000256" key="3">
    <source>
        <dbReference type="ARBA" id="ARBA00022989"/>
    </source>
</evidence>
<reference evidence="6 7" key="1">
    <citation type="submission" date="2019-07" db="EMBL/GenBank/DDBJ databases">
        <title>Whole genome shotgun sequence of Cerasibacillus quisquiliarum NBRC 102429.</title>
        <authorList>
            <person name="Hosoyama A."/>
            <person name="Uohara A."/>
            <person name="Ohji S."/>
            <person name="Ichikawa N."/>
        </authorList>
    </citation>
    <scope>NUCLEOTIDE SEQUENCE [LARGE SCALE GENOMIC DNA]</scope>
    <source>
        <strain evidence="6 7">NBRC 102429</strain>
    </source>
</reference>
<sequence length="184" mass="20783">MMSLLIIFLLIFGILMGMKRGLILQVFHLIGFIVAFIVAVLNYKKLAERITMWIPFPGLKGDHIWADILNSSLAQDAFYNMISFMIIFFATKIALQILASMLDFVASLPILHAVNKVSGGILGFIEVYLLVFIVLFILSLTPIDPVQDMINQSSLAQTMIKSTPFLSEKLKDLWFVSLHYIINL</sequence>
<dbReference type="Proteomes" id="UP000321491">
    <property type="component" value="Unassembled WGS sequence"/>
</dbReference>
<dbReference type="PANTHER" id="PTHR37306">
    <property type="entry name" value="COLICIN V PRODUCTION PROTEIN"/>
    <property type="match status" value="1"/>
</dbReference>
<feature type="transmembrane region" description="Helical" evidence="5">
    <location>
        <begin position="119"/>
        <end position="140"/>
    </location>
</feature>
<proteinExistence type="predicted"/>
<comment type="caution">
    <text evidence="6">The sequence shown here is derived from an EMBL/GenBank/DDBJ whole genome shotgun (WGS) entry which is preliminary data.</text>
</comment>
<protein>
    <submittedName>
        <fullName evidence="6">Putative transmembrane protein YshB</fullName>
    </submittedName>
</protein>
<dbReference type="InterPro" id="IPR003825">
    <property type="entry name" value="Colicin-V_CvpA"/>
</dbReference>
<feature type="transmembrane region" description="Helical" evidence="5">
    <location>
        <begin position="77"/>
        <end position="99"/>
    </location>
</feature>
<evidence type="ECO:0000313" key="7">
    <source>
        <dbReference type="Proteomes" id="UP000321491"/>
    </source>
</evidence>
<feature type="transmembrane region" description="Helical" evidence="5">
    <location>
        <begin position="27"/>
        <end position="43"/>
    </location>
</feature>
<evidence type="ECO:0000256" key="2">
    <source>
        <dbReference type="ARBA" id="ARBA00022692"/>
    </source>
</evidence>
<keyword evidence="3 5" id="KW-1133">Transmembrane helix</keyword>